<dbReference type="AlphaFoldDB" id="G7KDJ0"/>
<keyword evidence="5" id="KW-0444">Lipid biosynthesis</keyword>
<dbReference type="PRINTS" id="PR00385">
    <property type="entry name" value="P450"/>
</dbReference>
<proteinExistence type="inferred from homology"/>
<keyword evidence="9 12" id="KW-0472">Membrane</keyword>
<evidence type="ECO:0000256" key="11">
    <source>
        <dbReference type="RuleBase" id="RU000461"/>
    </source>
</evidence>
<evidence type="ECO:0000256" key="6">
    <source>
        <dbReference type="ARBA" id="ARBA00022989"/>
    </source>
</evidence>
<gene>
    <name evidence="14" type="primary">11408048</name>
    <name evidence="13" type="ordered locus">MTR_5g020020</name>
</gene>
<name>G7KDJ0_MEDTR</name>
<keyword evidence="7 11" id="KW-0560">Oxidoreductase</keyword>
<dbReference type="GO" id="GO:0016020">
    <property type="term" value="C:membrane"/>
    <property type="evidence" value="ECO:0007669"/>
    <property type="project" value="UniProtKB-SubCell"/>
</dbReference>
<dbReference type="Proteomes" id="UP000002051">
    <property type="component" value="Chromosome 5"/>
</dbReference>
<keyword evidence="15" id="KW-1185">Reference proteome</keyword>
<evidence type="ECO:0000256" key="5">
    <source>
        <dbReference type="ARBA" id="ARBA00022955"/>
    </source>
</evidence>
<protein>
    <submittedName>
        <fullName evidence="13">Cytochrome P450 family protein</fullName>
    </submittedName>
</protein>
<dbReference type="ExpressionAtlas" id="G7KDJ0">
    <property type="expression patterns" value="differential"/>
</dbReference>
<evidence type="ECO:0000313" key="14">
    <source>
        <dbReference type="EnsemblPlants" id="AES94941"/>
    </source>
</evidence>
<keyword evidence="10 11" id="KW-0349">Heme</keyword>
<organism evidence="13 15">
    <name type="scientific">Medicago truncatula</name>
    <name type="common">Barrel medic</name>
    <name type="synonym">Medicago tribuloides</name>
    <dbReference type="NCBI Taxonomy" id="3880"/>
    <lineage>
        <taxon>Eukaryota</taxon>
        <taxon>Viridiplantae</taxon>
        <taxon>Streptophyta</taxon>
        <taxon>Embryophyta</taxon>
        <taxon>Tracheophyta</taxon>
        <taxon>Spermatophyta</taxon>
        <taxon>Magnoliopsida</taxon>
        <taxon>eudicotyledons</taxon>
        <taxon>Gunneridae</taxon>
        <taxon>Pentapetalae</taxon>
        <taxon>rosids</taxon>
        <taxon>fabids</taxon>
        <taxon>Fabales</taxon>
        <taxon>Fabaceae</taxon>
        <taxon>Papilionoideae</taxon>
        <taxon>50 kb inversion clade</taxon>
        <taxon>NPAAA clade</taxon>
        <taxon>Hologalegina</taxon>
        <taxon>IRL clade</taxon>
        <taxon>Trifolieae</taxon>
        <taxon>Medicago</taxon>
    </lineage>
</organism>
<sequence length="409" mass="46987">MSDSDITFYFLSSILSLLIFIFFLIKTKQAKPNLNLPPGRMGWPFIGETIGYLKPYSATTIGKFMEQHIARLRTHLLKEVEKHTRLVLSSWKEKTTFAAQDEAKKFTFNLMAEHIMSLQPGKIETENLKKEYVTFMKGVVSAPLNFPGTAYWRALKSRCTILKFIEGKMEERMKRMQEGNENSEENDLLNWVLKHSNLSTEQILDLILSLLFAGHETSSVSIALAIYFLPGCPQAILQLREEHKEIARAKKQAGETELTWEDYKKMEFTHCVVNETLRLGNVVRFLHRKALKDVRYKGYDIPCGWKVLPVIAAVHLDPLLFDQPHHFNPWRWQNNDGASGNSNIFLPFGGGPRLCAGSELAKLEMAVFIHHLILNYNWELTDNNDQAFAYPFVDFPKGLQIRVQAHSLI</sequence>
<dbReference type="GO" id="GO:0005506">
    <property type="term" value="F:iron ion binding"/>
    <property type="evidence" value="ECO:0007669"/>
    <property type="project" value="InterPro"/>
</dbReference>
<keyword evidence="8 10" id="KW-0408">Iron</keyword>
<reference evidence="14" key="3">
    <citation type="submission" date="2015-04" db="UniProtKB">
        <authorList>
            <consortium name="EnsemblPlants"/>
        </authorList>
    </citation>
    <scope>IDENTIFICATION</scope>
    <source>
        <strain evidence="14">cv. Jemalong A17</strain>
    </source>
</reference>
<evidence type="ECO:0000256" key="3">
    <source>
        <dbReference type="ARBA" id="ARBA00022692"/>
    </source>
</evidence>
<dbReference type="GO" id="GO:0020037">
    <property type="term" value="F:heme binding"/>
    <property type="evidence" value="ECO:0007669"/>
    <property type="project" value="InterPro"/>
</dbReference>
<evidence type="ECO:0000256" key="4">
    <source>
        <dbReference type="ARBA" id="ARBA00022723"/>
    </source>
</evidence>
<dbReference type="InterPro" id="IPR002401">
    <property type="entry name" value="Cyt_P450_E_grp-I"/>
</dbReference>
<accession>A0A0C3XD56</accession>
<evidence type="ECO:0000256" key="8">
    <source>
        <dbReference type="ARBA" id="ARBA00023004"/>
    </source>
</evidence>
<keyword evidence="5" id="KW-0752">Steroid biosynthesis</keyword>
<dbReference type="EnsemblPlants" id="AES94941">
    <property type="protein sequence ID" value="AES94941"/>
    <property type="gene ID" value="MTR_5g020020"/>
</dbReference>
<evidence type="ECO:0000256" key="9">
    <source>
        <dbReference type="ARBA" id="ARBA00023136"/>
    </source>
</evidence>
<reference evidence="13 15" key="2">
    <citation type="journal article" date="2014" name="BMC Genomics">
        <title>An improved genome release (version Mt4.0) for the model legume Medicago truncatula.</title>
        <authorList>
            <person name="Tang H."/>
            <person name="Krishnakumar V."/>
            <person name="Bidwell S."/>
            <person name="Rosen B."/>
            <person name="Chan A."/>
            <person name="Zhou S."/>
            <person name="Gentzbittel L."/>
            <person name="Childs K.L."/>
            <person name="Yandell M."/>
            <person name="Gundlach H."/>
            <person name="Mayer K.F."/>
            <person name="Schwartz D.C."/>
            <person name="Town C.D."/>
        </authorList>
    </citation>
    <scope>GENOME REANNOTATION</scope>
    <source>
        <strain evidence="14 15">cv. Jemalong A17</strain>
    </source>
</reference>
<dbReference type="InterPro" id="IPR001128">
    <property type="entry name" value="Cyt_P450"/>
</dbReference>
<keyword evidence="5" id="KW-0443">Lipid metabolism</keyword>
<keyword evidence="11" id="KW-0503">Monooxygenase</keyword>
<dbReference type="OrthoDB" id="1372046at2759"/>
<comment type="subcellular location">
    <subcellularLocation>
        <location evidence="1">Membrane</location>
        <topology evidence="1">Single-pass membrane protein</topology>
    </subcellularLocation>
</comment>
<feature type="transmembrane region" description="Helical" evidence="12">
    <location>
        <begin position="6"/>
        <end position="25"/>
    </location>
</feature>
<evidence type="ECO:0000313" key="13">
    <source>
        <dbReference type="EMBL" id="AES94941.2"/>
    </source>
</evidence>
<dbReference type="PRINTS" id="PR00463">
    <property type="entry name" value="EP450I"/>
</dbReference>
<dbReference type="Gene3D" id="1.10.630.10">
    <property type="entry name" value="Cytochrome P450"/>
    <property type="match status" value="1"/>
</dbReference>
<dbReference type="PANTHER" id="PTHR24286:SF194">
    <property type="entry name" value="STEROID (22S)-HYDROXYLASE"/>
    <property type="match status" value="1"/>
</dbReference>
<evidence type="ECO:0000256" key="1">
    <source>
        <dbReference type="ARBA" id="ARBA00004167"/>
    </source>
</evidence>
<evidence type="ECO:0000256" key="2">
    <source>
        <dbReference type="ARBA" id="ARBA00010617"/>
    </source>
</evidence>
<dbReference type="PANTHER" id="PTHR24286">
    <property type="entry name" value="CYTOCHROME P450 26"/>
    <property type="match status" value="1"/>
</dbReference>
<keyword evidence="3 12" id="KW-0812">Transmembrane</keyword>
<comment type="cofactor">
    <cofactor evidence="10">
        <name>heme</name>
        <dbReference type="ChEBI" id="CHEBI:30413"/>
    </cofactor>
</comment>
<dbReference type="SUPFAM" id="SSF48264">
    <property type="entry name" value="Cytochrome P450"/>
    <property type="match status" value="1"/>
</dbReference>
<accession>G7KDJ0</accession>
<dbReference type="InterPro" id="IPR017972">
    <property type="entry name" value="Cyt_P450_CS"/>
</dbReference>
<dbReference type="GO" id="GO:0004497">
    <property type="term" value="F:monooxygenase activity"/>
    <property type="evidence" value="ECO:0007669"/>
    <property type="project" value="UniProtKB-KW"/>
</dbReference>
<evidence type="ECO:0000313" key="15">
    <source>
        <dbReference type="Proteomes" id="UP000002051"/>
    </source>
</evidence>
<reference evidence="13 15" key="1">
    <citation type="journal article" date="2011" name="Nature">
        <title>The Medicago genome provides insight into the evolution of rhizobial symbioses.</title>
        <authorList>
            <person name="Young N.D."/>
            <person name="Debelle F."/>
            <person name="Oldroyd G.E."/>
            <person name="Geurts R."/>
            <person name="Cannon S.B."/>
            <person name="Udvardi M.K."/>
            <person name="Benedito V.A."/>
            <person name="Mayer K.F."/>
            <person name="Gouzy J."/>
            <person name="Schoof H."/>
            <person name="Van de Peer Y."/>
            <person name="Proost S."/>
            <person name="Cook D.R."/>
            <person name="Meyers B.C."/>
            <person name="Spannagl M."/>
            <person name="Cheung F."/>
            <person name="De Mita S."/>
            <person name="Krishnakumar V."/>
            <person name="Gundlach H."/>
            <person name="Zhou S."/>
            <person name="Mudge J."/>
            <person name="Bharti A.K."/>
            <person name="Murray J.D."/>
            <person name="Naoumkina M.A."/>
            <person name="Rosen B."/>
            <person name="Silverstein K.A."/>
            <person name="Tang H."/>
            <person name="Rombauts S."/>
            <person name="Zhao P.X."/>
            <person name="Zhou P."/>
            <person name="Barbe V."/>
            <person name="Bardou P."/>
            <person name="Bechner M."/>
            <person name="Bellec A."/>
            <person name="Berger A."/>
            <person name="Berges H."/>
            <person name="Bidwell S."/>
            <person name="Bisseling T."/>
            <person name="Choisne N."/>
            <person name="Couloux A."/>
            <person name="Denny R."/>
            <person name="Deshpande S."/>
            <person name="Dai X."/>
            <person name="Doyle J.J."/>
            <person name="Dudez A.M."/>
            <person name="Farmer A.D."/>
            <person name="Fouteau S."/>
            <person name="Franken C."/>
            <person name="Gibelin C."/>
            <person name="Gish J."/>
            <person name="Goldstein S."/>
            <person name="Gonzalez A.J."/>
            <person name="Green P.J."/>
            <person name="Hallab A."/>
            <person name="Hartog M."/>
            <person name="Hua A."/>
            <person name="Humphray S.J."/>
            <person name="Jeong D.H."/>
            <person name="Jing Y."/>
            <person name="Jocker A."/>
            <person name="Kenton S.M."/>
            <person name="Kim D.J."/>
            <person name="Klee K."/>
            <person name="Lai H."/>
            <person name="Lang C."/>
            <person name="Lin S."/>
            <person name="Macmil S.L."/>
            <person name="Magdelenat G."/>
            <person name="Matthews L."/>
            <person name="McCorrison J."/>
            <person name="Monaghan E.L."/>
            <person name="Mun J.H."/>
            <person name="Najar F.Z."/>
            <person name="Nicholson C."/>
            <person name="Noirot C."/>
            <person name="O'Bleness M."/>
            <person name="Paule C.R."/>
            <person name="Poulain J."/>
            <person name="Prion F."/>
            <person name="Qin B."/>
            <person name="Qu C."/>
            <person name="Retzel E.F."/>
            <person name="Riddle C."/>
            <person name="Sallet E."/>
            <person name="Samain S."/>
            <person name="Samson N."/>
            <person name="Sanders I."/>
            <person name="Saurat O."/>
            <person name="Scarpelli C."/>
            <person name="Schiex T."/>
            <person name="Segurens B."/>
            <person name="Severin A.J."/>
            <person name="Sherrier D.J."/>
            <person name="Shi R."/>
            <person name="Sims S."/>
            <person name="Singer S.R."/>
            <person name="Sinharoy S."/>
            <person name="Sterck L."/>
            <person name="Viollet A."/>
            <person name="Wang B.B."/>
            <person name="Wang K."/>
            <person name="Wang M."/>
            <person name="Wang X."/>
            <person name="Warfsmann J."/>
            <person name="Weissenbach J."/>
            <person name="White D.D."/>
            <person name="White J.D."/>
            <person name="Wiley G.B."/>
            <person name="Wincker P."/>
            <person name="Xing Y."/>
            <person name="Yang L."/>
            <person name="Yao Z."/>
            <person name="Ying F."/>
            <person name="Zhai J."/>
            <person name="Zhou L."/>
            <person name="Zuber A."/>
            <person name="Denarie J."/>
            <person name="Dixon R.A."/>
            <person name="May G.D."/>
            <person name="Schwartz D.C."/>
            <person name="Rogers J."/>
            <person name="Quetier F."/>
            <person name="Town C.D."/>
            <person name="Roe B.A."/>
        </authorList>
    </citation>
    <scope>NUCLEOTIDE SEQUENCE [LARGE SCALE GENOMIC DNA]</scope>
    <source>
        <strain evidence="13">A17</strain>
        <strain evidence="14 15">cv. Jemalong A17</strain>
    </source>
</reference>
<dbReference type="EMBL" id="CM001221">
    <property type="protein sequence ID" value="AES94941.2"/>
    <property type="molecule type" value="Genomic_DNA"/>
</dbReference>
<dbReference type="PROSITE" id="PS00086">
    <property type="entry name" value="CYTOCHROME_P450"/>
    <property type="match status" value="1"/>
</dbReference>
<keyword evidence="4 10" id="KW-0479">Metal-binding</keyword>
<feature type="binding site" description="axial binding residue" evidence="10">
    <location>
        <position position="355"/>
    </location>
    <ligand>
        <name>heme</name>
        <dbReference type="ChEBI" id="CHEBI:30413"/>
    </ligand>
    <ligandPart>
        <name>Fe</name>
        <dbReference type="ChEBI" id="CHEBI:18248"/>
    </ligandPart>
</feature>
<dbReference type="GO" id="GO:0016705">
    <property type="term" value="F:oxidoreductase activity, acting on paired donors, with incorporation or reduction of molecular oxygen"/>
    <property type="evidence" value="ECO:0007669"/>
    <property type="project" value="InterPro"/>
</dbReference>
<evidence type="ECO:0000256" key="10">
    <source>
        <dbReference type="PIRSR" id="PIRSR602401-1"/>
    </source>
</evidence>
<evidence type="ECO:0000256" key="12">
    <source>
        <dbReference type="SAM" id="Phobius"/>
    </source>
</evidence>
<comment type="similarity">
    <text evidence="2 11">Belongs to the cytochrome P450 family.</text>
</comment>
<dbReference type="Pfam" id="PF00067">
    <property type="entry name" value="p450"/>
    <property type="match status" value="1"/>
</dbReference>
<dbReference type="GO" id="GO:0006694">
    <property type="term" value="P:steroid biosynthetic process"/>
    <property type="evidence" value="ECO:0007669"/>
    <property type="project" value="UniProtKB-KW"/>
</dbReference>
<evidence type="ECO:0000256" key="7">
    <source>
        <dbReference type="ARBA" id="ARBA00023002"/>
    </source>
</evidence>
<keyword evidence="6 12" id="KW-1133">Transmembrane helix</keyword>
<dbReference type="InterPro" id="IPR036396">
    <property type="entry name" value="Cyt_P450_sf"/>
</dbReference>